<evidence type="ECO:0000313" key="4">
    <source>
        <dbReference type="EMBL" id="KAF1956271.1"/>
    </source>
</evidence>
<evidence type="ECO:0000256" key="3">
    <source>
        <dbReference type="SAM" id="MobiDB-lite"/>
    </source>
</evidence>
<reference evidence="4" key="1">
    <citation type="journal article" date="2020" name="Stud. Mycol.">
        <title>101 Dothideomycetes genomes: a test case for predicting lifestyles and emergence of pathogens.</title>
        <authorList>
            <person name="Haridas S."/>
            <person name="Albert R."/>
            <person name="Binder M."/>
            <person name="Bloem J."/>
            <person name="Labutti K."/>
            <person name="Salamov A."/>
            <person name="Andreopoulos B."/>
            <person name="Baker S."/>
            <person name="Barry K."/>
            <person name="Bills G."/>
            <person name="Bluhm B."/>
            <person name="Cannon C."/>
            <person name="Castanera R."/>
            <person name="Culley D."/>
            <person name="Daum C."/>
            <person name="Ezra D."/>
            <person name="Gonzalez J."/>
            <person name="Henrissat B."/>
            <person name="Kuo A."/>
            <person name="Liang C."/>
            <person name="Lipzen A."/>
            <person name="Lutzoni F."/>
            <person name="Magnuson J."/>
            <person name="Mondo S."/>
            <person name="Nolan M."/>
            <person name="Ohm R."/>
            <person name="Pangilinan J."/>
            <person name="Park H.-J."/>
            <person name="Ramirez L."/>
            <person name="Alfaro M."/>
            <person name="Sun H."/>
            <person name="Tritt A."/>
            <person name="Yoshinaga Y."/>
            <person name="Zwiers L.-H."/>
            <person name="Turgeon B."/>
            <person name="Goodwin S."/>
            <person name="Spatafora J."/>
            <person name="Crous P."/>
            <person name="Grigoriev I."/>
        </authorList>
    </citation>
    <scope>NUCLEOTIDE SEQUENCE</scope>
    <source>
        <strain evidence="4">CBS 675.92</strain>
    </source>
</reference>
<dbReference type="PANTHER" id="PTHR16771">
    <property type="entry name" value="26 PROTEASOME COMPLEX SUBUNIT DSS1"/>
    <property type="match status" value="1"/>
</dbReference>
<dbReference type="GO" id="GO:0008541">
    <property type="term" value="C:proteasome regulatory particle, lid subcomplex"/>
    <property type="evidence" value="ECO:0007669"/>
    <property type="project" value="UniProtKB-UniRule"/>
</dbReference>
<proteinExistence type="inferred from homology"/>
<keyword evidence="5" id="KW-1185">Reference proteome</keyword>
<evidence type="ECO:0000256" key="1">
    <source>
        <dbReference type="ARBA" id="ARBA00034491"/>
    </source>
</evidence>
<dbReference type="InterPro" id="IPR007834">
    <property type="entry name" value="DSS1_SEM1"/>
</dbReference>
<keyword evidence="2" id="KW-0539">Nucleus</keyword>
<dbReference type="SMART" id="SM01385">
    <property type="entry name" value="DSS1_SEM1"/>
    <property type="match status" value="1"/>
</dbReference>
<feature type="compositionally biased region" description="Acidic residues" evidence="3">
    <location>
        <begin position="39"/>
        <end position="58"/>
    </location>
</feature>
<dbReference type="GO" id="GO:0005634">
    <property type="term" value="C:nucleus"/>
    <property type="evidence" value="ECO:0007669"/>
    <property type="project" value="UniProtKB-SubCell"/>
</dbReference>
<name>A0A6A5TUF4_9PLEO</name>
<comment type="function">
    <text evidence="2">Component of the 26S proteasome, a multiprotein complex involved in the ATP-dependent degradation of ubiquitinated proteins.</text>
</comment>
<organism evidence="4 5">
    <name type="scientific">Byssothecium circinans</name>
    <dbReference type="NCBI Taxonomy" id="147558"/>
    <lineage>
        <taxon>Eukaryota</taxon>
        <taxon>Fungi</taxon>
        <taxon>Dikarya</taxon>
        <taxon>Ascomycota</taxon>
        <taxon>Pezizomycotina</taxon>
        <taxon>Dothideomycetes</taxon>
        <taxon>Pleosporomycetidae</taxon>
        <taxon>Pleosporales</taxon>
        <taxon>Massarineae</taxon>
        <taxon>Massarinaceae</taxon>
        <taxon>Byssothecium</taxon>
    </lineage>
</organism>
<dbReference type="Pfam" id="PF05160">
    <property type="entry name" value="DSS1_SEM1"/>
    <property type="match status" value="1"/>
</dbReference>
<dbReference type="OrthoDB" id="5586203at2759"/>
<dbReference type="GO" id="GO:0006406">
    <property type="term" value="P:mRNA export from nucleus"/>
    <property type="evidence" value="ECO:0007669"/>
    <property type="project" value="UniProtKB-UniRule"/>
</dbReference>
<accession>A0A6A5TUF4</accession>
<dbReference type="AlphaFoldDB" id="A0A6A5TUF4"/>
<dbReference type="GO" id="GO:0000724">
    <property type="term" value="P:double-strand break repair via homologous recombination"/>
    <property type="evidence" value="ECO:0007669"/>
    <property type="project" value="TreeGrafter"/>
</dbReference>
<gene>
    <name evidence="4" type="ORF">CC80DRAFT_73492</name>
</gene>
<keyword evidence="2" id="KW-0647">Proteasome</keyword>
<dbReference type="Proteomes" id="UP000800035">
    <property type="component" value="Unassembled WGS sequence"/>
</dbReference>
<evidence type="ECO:0000313" key="5">
    <source>
        <dbReference type="Proteomes" id="UP000800035"/>
    </source>
</evidence>
<dbReference type="GO" id="GO:0043248">
    <property type="term" value="P:proteasome assembly"/>
    <property type="evidence" value="ECO:0007669"/>
    <property type="project" value="UniProtKB-UniRule"/>
</dbReference>
<protein>
    <recommendedName>
        <fullName evidence="2">26S proteasome complex subunit SEM1</fullName>
    </recommendedName>
</protein>
<comment type="subcellular location">
    <subcellularLocation>
        <location evidence="2">Nucleus</location>
    </subcellularLocation>
</comment>
<comment type="similarity">
    <text evidence="1 2">Belongs to the DSS1/SEM1 family.</text>
</comment>
<dbReference type="EMBL" id="ML976992">
    <property type="protein sequence ID" value="KAF1956271.1"/>
    <property type="molecule type" value="Genomic_DNA"/>
</dbReference>
<dbReference type="PANTHER" id="PTHR16771:SF0">
    <property type="entry name" value="26S PROTEASOME COMPLEX SUBUNIT SEM1"/>
    <property type="match status" value="1"/>
</dbReference>
<feature type="compositionally biased region" description="Basic and acidic residues" evidence="3">
    <location>
        <begin position="10"/>
        <end position="35"/>
    </location>
</feature>
<feature type="region of interest" description="Disordered" evidence="3">
    <location>
        <begin position="1"/>
        <end position="74"/>
    </location>
</feature>
<evidence type="ECO:0000256" key="2">
    <source>
        <dbReference type="RuleBase" id="RU369057"/>
    </source>
</evidence>
<dbReference type="CDD" id="cd13768">
    <property type="entry name" value="DSS1_Sem1"/>
    <property type="match status" value="1"/>
</dbReference>
<sequence length="96" mass="10903">MSGSVQGGKDTTKAVVDDRDKDKSKTSEADKDKKVTAPLEEDDEFEDFPVEDWQEDETQIPGGTSHLWEESWDDDDTNEDFAVQLKEELKKLGHTK</sequence>